<keyword evidence="9" id="KW-1185">Reference proteome</keyword>
<name>A0A9P6TDU7_9BASI</name>
<comment type="similarity">
    <text evidence="2">Belongs to the mitochondrion-specific ribosomal protein mL49 family.</text>
</comment>
<evidence type="ECO:0000256" key="7">
    <source>
        <dbReference type="SAM" id="MobiDB-lite"/>
    </source>
</evidence>
<evidence type="ECO:0000313" key="9">
    <source>
        <dbReference type="Proteomes" id="UP000886653"/>
    </source>
</evidence>
<evidence type="ECO:0000256" key="6">
    <source>
        <dbReference type="ARBA" id="ARBA00035191"/>
    </source>
</evidence>
<sequence length="160" mass="18181">MSSSISRLLSRRPTLSTSHHFAPAQTLSTERINPSRLSPIQPSRPQLPPLTHSKTGTPIINVIPDRLWKAPLGTAEKPLGYHVQRTVPFGTLPVYTKMRPALSQVWTLVKKIEGDIEKLKSDLILDFPESRPIVKPRIKQVHMRGKITREVKLWLQDRGF</sequence>
<gene>
    <name evidence="8" type="ORF">CROQUDRAFT_41933</name>
</gene>
<dbReference type="GO" id="GO:0006412">
    <property type="term" value="P:translation"/>
    <property type="evidence" value="ECO:0007669"/>
    <property type="project" value="InterPro"/>
</dbReference>
<proteinExistence type="inferred from homology"/>
<dbReference type="GO" id="GO:0003735">
    <property type="term" value="F:structural constituent of ribosome"/>
    <property type="evidence" value="ECO:0007669"/>
    <property type="project" value="InterPro"/>
</dbReference>
<keyword evidence="4" id="KW-0496">Mitochondrion</keyword>
<feature type="compositionally biased region" description="Polar residues" evidence="7">
    <location>
        <begin position="34"/>
        <end position="44"/>
    </location>
</feature>
<dbReference type="InterPro" id="IPR007740">
    <property type="entry name" value="Ribosomal_mL49"/>
</dbReference>
<organism evidence="8 9">
    <name type="scientific">Cronartium quercuum f. sp. fusiforme G11</name>
    <dbReference type="NCBI Taxonomy" id="708437"/>
    <lineage>
        <taxon>Eukaryota</taxon>
        <taxon>Fungi</taxon>
        <taxon>Dikarya</taxon>
        <taxon>Basidiomycota</taxon>
        <taxon>Pucciniomycotina</taxon>
        <taxon>Pucciniomycetes</taxon>
        <taxon>Pucciniales</taxon>
        <taxon>Coleosporiaceae</taxon>
        <taxon>Cronartium</taxon>
    </lineage>
</organism>
<protein>
    <recommendedName>
        <fullName evidence="6">Large ribosomal subunit protein mL49</fullName>
    </recommendedName>
</protein>
<dbReference type="PANTHER" id="PTHR13477:SF0">
    <property type="entry name" value="LARGE RIBOSOMAL SUBUNIT PROTEIN ML49"/>
    <property type="match status" value="1"/>
</dbReference>
<dbReference type="AlphaFoldDB" id="A0A9P6TDU7"/>
<dbReference type="Pfam" id="PF05046">
    <property type="entry name" value="Img2"/>
    <property type="match status" value="1"/>
</dbReference>
<evidence type="ECO:0000313" key="8">
    <source>
        <dbReference type="EMBL" id="KAG0148075.1"/>
    </source>
</evidence>
<evidence type="ECO:0000256" key="4">
    <source>
        <dbReference type="ARBA" id="ARBA00023128"/>
    </source>
</evidence>
<dbReference type="GO" id="GO:0005762">
    <property type="term" value="C:mitochondrial large ribosomal subunit"/>
    <property type="evidence" value="ECO:0007669"/>
    <property type="project" value="TreeGrafter"/>
</dbReference>
<evidence type="ECO:0000256" key="3">
    <source>
        <dbReference type="ARBA" id="ARBA00022980"/>
    </source>
</evidence>
<evidence type="ECO:0000256" key="2">
    <source>
        <dbReference type="ARBA" id="ARBA00005677"/>
    </source>
</evidence>
<dbReference type="EMBL" id="MU167241">
    <property type="protein sequence ID" value="KAG0148075.1"/>
    <property type="molecule type" value="Genomic_DNA"/>
</dbReference>
<reference evidence="8" key="1">
    <citation type="submission" date="2013-11" db="EMBL/GenBank/DDBJ databases">
        <title>Genome sequence of the fusiform rust pathogen reveals effectors for host alternation and coevolution with pine.</title>
        <authorList>
            <consortium name="DOE Joint Genome Institute"/>
            <person name="Smith K."/>
            <person name="Pendleton A."/>
            <person name="Kubisiak T."/>
            <person name="Anderson C."/>
            <person name="Salamov A."/>
            <person name="Aerts A."/>
            <person name="Riley R."/>
            <person name="Clum A."/>
            <person name="Lindquist E."/>
            <person name="Ence D."/>
            <person name="Campbell M."/>
            <person name="Kronenberg Z."/>
            <person name="Feau N."/>
            <person name="Dhillon B."/>
            <person name="Hamelin R."/>
            <person name="Burleigh J."/>
            <person name="Smith J."/>
            <person name="Yandell M."/>
            <person name="Nelson C."/>
            <person name="Grigoriev I."/>
            <person name="Davis J."/>
        </authorList>
    </citation>
    <scope>NUCLEOTIDE SEQUENCE</scope>
    <source>
        <strain evidence="8">G11</strain>
    </source>
</reference>
<keyword evidence="5" id="KW-0687">Ribonucleoprotein</keyword>
<comment type="caution">
    <text evidence="8">The sequence shown here is derived from an EMBL/GenBank/DDBJ whole genome shotgun (WGS) entry which is preliminary data.</text>
</comment>
<dbReference type="OrthoDB" id="19439at2759"/>
<comment type="subcellular location">
    <subcellularLocation>
        <location evidence="1">Mitochondrion</location>
    </subcellularLocation>
</comment>
<accession>A0A9P6TDU7</accession>
<feature type="region of interest" description="Disordered" evidence="7">
    <location>
        <begin position="34"/>
        <end position="55"/>
    </location>
</feature>
<evidence type="ECO:0000256" key="5">
    <source>
        <dbReference type="ARBA" id="ARBA00023274"/>
    </source>
</evidence>
<dbReference type="Proteomes" id="UP000886653">
    <property type="component" value="Unassembled WGS sequence"/>
</dbReference>
<keyword evidence="3" id="KW-0689">Ribosomal protein</keyword>
<dbReference type="Gene3D" id="3.30.780.10">
    <property type="entry name" value="SUI1-like domain"/>
    <property type="match status" value="1"/>
</dbReference>
<evidence type="ECO:0000256" key="1">
    <source>
        <dbReference type="ARBA" id="ARBA00004173"/>
    </source>
</evidence>
<dbReference type="PANTHER" id="PTHR13477">
    <property type="entry name" value="MITOCHONDRIAL 39S RIBOSOMAL PROTEIN L49"/>
    <property type="match status" value="1"/>
</dbReference>